<dbReference type="Pfam" id="PF00230">
    <property type="entry name" value="MIP"/>
    <property type="match status" value="2"/>
</dbReference>
<feature type="transmembrane region" description="Helical" evidence="13">
    <location>
        <begin position="218"/>
        <end position="238"/>
    </location>
</feature>
<proteinExistence type="inferred from homology"/>
<dbReference type="PRINTS" id="PR00776">
    <property type="entry name" value="HEMOGLOBNASE"/>
</dbReference>
<reference evidence="14 15" key="1">
    <citation type="submission" date="2016-02" db="EMBL/GenBank/DDBJ databases">
        <title>Genome analysis of coral dinoflagellate symbionts highlights evolutionary adaptations to a symbiotic lifestyle.</title>
        <authorList>
            <person name="Aranda M."/>
            <person name="Li Y."/>
            <person name="Liew Y.J."/>
            <person name="Baumgarten S."/>
            <person name="Simakov O."/>
            <person name="Wilson M."/>
            <person name="Piel J."/>
            <person name="Ashoor H."/>
            <person name="Bougouffa S."/>
            <person name="Bajic V.B."/>
            <person name="Ryu T."/>
            <person name="Ravasi T."/>
            <person name="Bayer T."/>
            <person name="Micklem G."/>
            <person name="Kim H."/>
            <person name="Bhak J."/>
            <person name="Lajeunesse T.C."/>
            <person name="Voolstra C.R."/>
        </authorList>
    </citation>
    <scope>NUCLEOTIDE SEQUENCE [LARGE SCALE GENOMIC DNA]</scope>
    <source>
        <strain evidence="14 15">CCMP2467</strain>
    </source>
</reference>
<dbReference type="GO" id="GO:0015267">
    <property type="term" value="F:channel activity"/>
    <property type="evidence" value="ECO:0007669"/>
    <property type="project" value="InterPro"/>
</dbReference>
<dbReference type="Gene3D" id="3.40.50.1460">
    <property type="match status" value="1"/>
</dbReference>
<feature type="transmembrane region" description="Helical" evidence="13">
    <location>
        <begin position="244"/>
        <end position="270"/>
    </location>
</feature>
<feature type="transmembrane region" description="Helical" evidence="13">
    <location>
        <begin position="622"/>
        <end position="644"/>
    </location>
</feature>
<comment type="similarity">
    <text evidence="3">Belongs to the peptidase C13 family.</text>
</comment>
<name>A0A1Q9DTX6_SYMMI</name>
<feature type="transmembrane region" description="Helical" evidence="13">
    <location>
        <begin position="325"/>
        <end position="349"/>
    </location>
</feature>
<keyword evidence="11 13" id="KW-1133">Transmembrane helix</keyword>
<dbReference type="InterPro" id="IPR001096">
    <property type="entry name" value="Peptidase_C13"/>
</dbReference>
<dbReference type="PANTHER" id="PTHR12000:SF42">
    <property type="entry name" value="LEGUMAIN"/>
    <property type="match status" value="1"/>
</dbReference>
<gene>
    <name evidence="14" type="primary">Lgmn</name>
    <name evidence="14" type="ORF">AK812_SmicGene18904</name>
</gene>
<dbReference type="OrthoDB" id="416370at2759"/>
<feature type="transmembrane region" description="Helical" evidence="13">
    <location>
        <begin position="361"/>
        <end position="381"/>
    </location>
</feature>
<evidence type="ECO:0000256" key="6">
    <source>
        <dbReference type="ARBA" id="ARBA00022670"/>
    </source>
</evidence>
<keyword evidence="12 13" id="KW-0472">Membrane</keyword>
<comment type="subcellular location">
    <subcellularLocation>
        <location evidence="2">Membrane</location>
        <topology evidence="2">Multi-pass membrane protein</topology>
    </subcellularLocation>
</comment>
<evidence type="ECO:0000256" key="5">
    <source>
        <dbReference type="ARBA" id="ARBA00022448"/>
    </source>
</evidence>
<evidence type="ECO:0000256" key="2">
    <source>
        <dbReference type="ARBA" id="ARBA00004141"/>
    </source>
</evidence>
<evidence type="ECO:0000256" key="13">
    <source>
        <dbReference type="SAM" id="Phobius"/>
    </source>
</evidence>
<accession>A0A1Q9DTX6</accession>
<dbReference type="SUPFAM" id="SSF81338">
    <property type="entry name" value="Aquaporin-like"/>
    <property type="match status" value="2"/>
</dbReference>
<evidence type="ECO:0000256" key="3">
    <source>
        <dbReference type="ARBA" id="ARBA00009941"/>
    </source>
</evidence>
<evidence type="ECO:0000256" key="9">
    <source>
        <dbReference type="ARBA" id="ARBA00022801"/>
    </source>
</evidence>
<dbReference type="InterPro" id="IPR046427">
    <property type="entry name" value="Legumain_prodom_sf"/>
</dbReference>
<keyword evidence="15" id="KW-1185">Reference proteome</keyword>
<dbReference type="Gene3D" id="1.10.132.130">
    <property type="match status" value="1"/>
</dbReference>
<dbReference type="PROSITE" id="PS00221">
    <property type="entry name" value="MIP"/>
    <property type="match status" value="2"/>
</dbReference>
<feature type="transmembrane region" description="Helical" evidence="13">
    <location>
        <begin position="511"/>
        <end position="533"/>
    </location>
</feature>
<dbReference type="GO" id="GO:0006624">
    <property type="term" value="P:vacuolar protein processing"/>
    <property type="evidence" value="ECO:0007669"/>
    <property type="project" value="TreeGrafter"/>
</dbReference>
<dbReference type="InterPro" id="IPR000425">
    <property type="entry name" value="MIP"/>
</dbReference>
<dbReference type="Gene3D" id="1.20.1080.10">
    <property type="entry name" value="Glycerol uptake facilitator protein"/>
    <property type="match status" value="2"/>
</dbReference>
<dbReference type="Pfam" id="PF01650">
    <property type="entry name" value="Peptidase_C13"/>
    <property type="match status" value="1"/>
</dbReference>
<evidence type="ECO:0000313" key="15">
    <source>
        <dbReference type="Proteomes" id="UP000186817"/>
    </source>
</evidence>
<feature type="transmembrane region" description="Helical" evidence="13">
    <location>
        <begin position="401"/>
        <end position="426"/>
    </location>
</feature>
<evidence type="ECO:0000256" key="4">
    <source>
        <dbReference type="ARBA" id="ARBA00012628"/>
    </source>
</evidence>
<comment type="catalytic activity">
    <reaction evidence="1">
        <text>Hydrolysis of proteins and small molecule substrates at -Asn-|-Xaa- bonds.</text>
        <dbReference type="EC" id="3.4.22.34"/>
    </reaction>
</comment>
<dbReference type="GO" id="GO:0005773">
    <property type="term" value="C:vacuole"/>
    <property type="evidence" value="ECO:0007669"/>
    <property type="project" value="GOC"/>
</dbReference>
<comment type="caution">
    <text evidence="14">The sequence shown here is derived from an EMBL/GenBank/DDBJ whole genome shotgun (WGS) entry which is preliminary data.</text>
</comment>
<sequence length="1109" mass="118748">MREKRSTQVSHARILRDLRNYDRTRQLMEKRGIYLGLPSTQVKADEMSAKFAKATEDAKKYAEQHELERTVTHMVNNLMATKPEEPTAHMLRWLLTTCSADQLKAAPVKIARDLPPAKHVTRPEERTLEMYEKLNSLPTRSATSIYRALDGESSLSARRHDELDRWKSAQVNFVQCKWIMELPAHLQPFPTRRNWFPAFIEDCLVLPTMAEPSTAAKLTAEFVGTFLLIFTVGCNVLGGSATWAGVSIAFVLMVAIYALGGISGANFNPAVSVTLGISKAMGGPGLDWKTVGLYAGVQSAAGIAAAICYTLLFGKSFNLAPAKGFSWYHAGLCEMLYTFMLTFVVMNVAAAKKNVSEKNQYYGMAIAFTVLAGAYGAGAVSGGCFNPAVALGIDVSSAGVGFGWCVPYILFELLGSAMAAALFKVVRPEDFGGEKSQATELVSEFLGTYMLVLTVGLNVLGSSKAAAFSIASSLTSMIYALGDVSGAHFNPAVTMAIFASGRCPELTPAKAGTYAGVQIAGGIAAALTYAFIYQGRTFGLGPVGTSTWAAVSVAEIVFTFVLAYVVLSVAVSERTKASHLFGLVIGSCVTVGGFAIGGISGGSLNPAVSFGIAAANVLNGGLFFKALIYTVLELVGGVAAAGIFKFTHEAPSRQIPRLRTMALRAALVALVSAVAAAEKYAVIAAGSSGFMNYRHQADACHAYQLMLQSGVPADNIILMMQDDVANSSENPFPGQLFNKPGENPPDVYKGCKVDYSGDIVTGKLFMDVLTGNTEGAKGKVLKSGASVTVFVNFVDHGGPGIVAFPNGPVLTVKELSQTLKTMQSKQMFKQMVFYMEACESGSMFPDLKADSKILAVTASNADESSWGTYCGDSAMVKGKNVGSCLGDLFSVNWMQDDDLGKFKSESFRSQISKVTKLTDKSHVCSFGDKSFEDEKIGSVETTSLSVSPSDAAQGAVDARDIYVTQAMWAWQHAADWESKQKAWKRLVGIMKDQEADEALFAGMAAAACADVNPELLIQCQKKILSELMEMTHMDCHHELAHAVHEKCPASDYHNSAGGWNGFNMKFARVLLNLCESQGVLGKSTTQLVDLVHERCAKAALGRAETQIVV</sequence>
<organism evidence="14 15">
    <name type="scientific">Symbiodinium microadriaticum</name>
    <name type="common">Dinoflagellate</name>
    <name type="synonym">Zooxanthella microadriatica</name>
    <dbReference type="NCBI Taxonomy" id="2951"/>
    <lineage>
        <taxon>Eukaryota</taxon>
        <taxon>Sar</taxon>
        <taxon>Alveolata</taxon>
        <taxon>Dinophyceae</taxon>
        <taxon>Suessiales</taxon>
        <taxon>Symbiodiniaceae</taxon>
        <taxon>Symbiodinium</taxon>
    </lineage>
</organism>
<feature type="transmembrane region" description="Helical" evidence="13">
    <location>
        <begin position="446"/>
        <end position="471"/>
    </location>
</feature>
<feature type="transmembrane region" description="Helical" evidence="13">
    <location>
        <begin position="579"/>
        <end position="602"/>
    </location>
</feature>
<keyword evidence="10" id="KW-0788">Thiol protease</keyword>
<feature type="transmembrane region" description="Helical" evidence="13">
    <location>
        <begin position="477"/>
        <end position="499"/>
    </location>
</feature>
<dbReference type="GO" id="GO:0051603">
    <property type="term" value="P:proteolysis involved in protein catabolic process"/>
    <property type="evidence" value="ECO:0007669"/>
    <property type="project" value="TreeGrafter"/>
</dbReference>
<evidence type="ECO:0000256" key="1">
    <source>
        <dbReference type="ARBA" id="ARBA00000810"/>
    </source>
</evidence>
<dbReference type="PANTHER" id="PTHR12000">
    <property type="entry name" value="HEMOGLOBINASE FAMILY MEMBER"/>
    <property type="match status" value="1"/>
</dbReference>
<dbReference type="GO" id="GO:0004197">
    <property type="term" value="F:cysteine-type endopeptidase activity"/>
    <property type="evidence" value="ECO:0007669"/>
    <property type="project" value="UniProtKB-EC"/>
</dbReference>
<evidence type="ECO:0000313" key="14">
    <source>
        <dbReference type="EMBL" id="OLP98626.1"/>
    </source>
</evidence>
<keyword evidence="8" id="KW-0732">Signal</keyword>
<dbReference type="EC" id="3.4.22.34" evidence="4"/>
<dbReference type="InterPro" id="IPR022357">
    <property type="entry name" value="MIP_CS"/>
</dbReference>
<evidence type="ECO:0000256" key="7">
    <source>
        <dbReference type="ARBA" id="ARBA00022692"/>
    </source>
</evidence>
<keyword evidence="9" id="KW-0378">Hydrolase</keyword>
<dbReference type="CDD" id="cd22961">
    <property type="entry name" value="DD_TEX55-like"/>
    <property type="match status" value="1"/>
</dbReference>
<dbReference type="EMBL" id="LSRX01000390">
    <property type="protein sequence ID" value="OLP98626.1"/>
    <property type="molecule type" value="Genomic_DNA"/>
</dbReference>
<dbReference type="Proteomes" id="UP000186817">
    <property type="component" value="Unassembled WGS sequence"/>
</dbReference>
<dbReference type="GO" id="GO:0016020">
    <property type="term" value="C:membrane"/>
    <property type="evidence" value="ECO:0007669"/>
    <property type="project" value="UniProtKB-SubCell"/>
</dbReference>
<keyword evidence="7 13" id="KW-0812">Transmembrane</keyword>
<evidence type="ECO:0000256" key="12">
    <source>
        <dbReference type="ARBA" id="ARBA00023136"/>
    </source>
</evidence>
<feature type="transmembrane region" description="Helical" evidence="13">
    <location>
        <begin position="545"/>
        <end position="567"/>
    </location>
</feature>
<dbReference type="InterPro" id="IPR023271">
    <property type="entry name" value="Aquaporin-like"/>
</dbReference>
<feature type="transmembrane region" description="Helical" evidence="13">
    <location>
        <begin position="291"/>
        <end position="313"/>
    </location>
</feature>
<feature type="transmembrane region" description="Helical" evidence="13">
    <location>
        <begin position="665"/>
        <end position="686"/>
    </location>
</feature>
<keyword evidence="5" id="KW-0813">Transport</keyword>
<keyword evidence="6" id="KW-0645">Protease</keyword>
<evidence type="ECO:0000256" key="10">
    <source>
        <dbReference type="ARBA" id="ARBA00022807"/>
    </source>
</evidence>
<evidence type="ECO:0000256" key="8">
    <source>
        <dbReference type="ARBA" id="ARBA00022729"/>
    </source>
</evidence>
<protein>
    <recommendedName>
        <fullName evidence="4">legumain</fullName>
        <ecNumber evidence="4">3.4.22.34</ecNumber>
    </recommendedName>
</protein>
<dbReference type="FunFam" id="3.40.50.1460:FF:000006">
    <property type="entry name" value="Legumain"/>
    <property type="match status" value="1"/>
</dbReference>
<evidence type="ECO:0000256" key="11">
    <source>
        <dbReference type="ARBA" id="ARBA00022989"/>
    </source>
</evidence>
<dbReference type="AlphaFoldDB" id="A0A1Q9DTX6"/>